<dbReference type="Pfam" id="PF01266">
    <property type="entry name" value="DAO"/>
    <property type="match status" value="1"/>
</dbReference>
<reference evidence="2" key="2">
    <citation type="submission" date="2021-04" db="EMBL/GenBank/DDBJ databases">
        <authorList>
            <person name="Gilroy R."/>
        </authorList>
    </citation>
    <scope>NUCLEOTIDE SEQUENCE</scope>
    <source>
        <strain evidence="2">ChiW19-6364</strain>
    </source>
</reference>
<evidence type="ECO:0000313" key="2">
    <source>
        <dbReference type="EMBL" id="HJD39612.1"/>
    </source>
</evidence>
<evidence type="ECO:0000259" key="1">
    <source>
        <dbReference type="Pfam" id="PF01266"/>
    </source>
</evidence>
<gene>
    <name evidence="2" type="ORF">H9913_06245</name>
</gene>
<dbReference type="SUPFAM" id="SSF51905">
    <property type="entry name" value="FAD/NAD(P)-binding domain"/>
    <property type="match status" value="1"/>
</dbReference>
<protein>
    <submittedName>
        <fullName evidence="2">FAD-binding oxidoreductase</fullName>
    </submittedName>
</protein>
<comment type="caution">
    <text evidence="2">The sequence shown here is derived from an EMBL/GenBank/DDBJ whole genome shotgun (WGS) entry which is preliminary data.</text>
</comment>
<dbReference type="InterPro" id="IPR036188">
    <property type="entry name" value="FAD/NAD-bd_sf"/>
</dbReference>
<dbReference type="InterPro" id="IPR006076">
    <property type="entry name" value="FAD-dep_OxRdtase"/>
</dbReference>
<dbReference type="PANTHER" id="PTHR13847:SF274">
    <property type="entry name" value="RIESKE 2FE-2S IRON-SULFUR PROTEIN YHFW-RELATED"/>
    <property type="match status" value="1"/>
</dbReference>
<feature type="domain" description="FAD dependent oxidoreductase" evidence="1">
    <location>
        <begin position="47"/>
        <end position="171"/>
    </location>
</feature>
<dbReference type="AlphaFoldDB" id="A0A9D2R9P4"/>
<name>A0A9D2R9P4_9FIRM</name>
<proteinExistence type="predicted"/>
<dbReference type="Proteomes" id="UP000823850">
    <property type="component" value="Unassembled WGS sequence"/>
</dbReference>
<accession>A0A9D2R9P4</accession>
<organism evidence="2 3">
    <name type="scientific">Candidatus Blautia stercoripullorum</name>
    <dbReference type="NCBI Taxonomy" id="2838502"/>
    <lineage>
        <taxon>Bacteria</taxon>
        <taxon>Bacillati</taxon>
        <taxon>Bacillota</taxon>
        <taxon>Clostridia</taxon>
        <taxon>Lachnospirales</taxon>
        <taxon>Lachnospiraceae</taxon>
        <taxon>Blautia</taxon>
    </lineage>
</organism>
<dbReference type="EMBL" id="DWUX01000116">
    <property type="protein sequence ID" value="HJD39612.1"/>
    <property type="molecule type" value="Genomic_DNA"/>
</dbReference>
<dbReference type="GO" id="GO:0005737">
    <property type="term" value="C:cytoplasm"/>
    <property type="evidence" value="ECO:0007669"/>
    <property type="project" value="TreeGrafter"/>
</dbReference>
<evidence type="ECO:0000313" key="3">
    <source>
        <dbReference type="Proteomes" id="UP000823850"/>
    </source>
</evidence>
<dbReference type="PANTHER" id="PTHR13847">
    <property type="entry name" value="SARCOSINE DEHYDROGENASE-RELATED"/>
    <property type="match status" value="1"/>
</dbReference>
<sequence length="186" mass="20817">MEFCCIICFPWEILTLKEHGRWKMDSIWSKTSKQKKRPSLEGDIQTDVAVIGGGITGILTAWHLEQAGIRTVILEADQIGGGQTKNTTAKITSQHGMFCNRFLEKKGEEKARNYVQANQEAVKEYKRIVREEGIDCDLTGCDSYVYSSDKEKLRKETEAARKLGINASFVEHIEIPVSCAGAVTTD</sequence>
<dbReference type="Gene3D" id="3.50.50.60">
    <property type="entry name" value="FAD/NAD(P)-binding domain"/>
    <property type="match status" value="1"/>
</dbReference>
<reference evidence="2" key="1">
    <citation type="journal article" date="2021" name="PeerJ">
        <title>Extensive microbial diversity within the chicken gut microbiome revealed by metagenomics and culture.</title>
        <authorList>
            <person name="Gilroy R."/>
            <person name="Ravi A."/>
            <person name="Getino M."/>
            <person name="Pursley I."/>
            <person name="Horton D.L."/>
            <person name="Alikhan N.F."/>
            <person name="Baker D."/>
            <person name="Gharbi K."/>
            <person name="Hall N."/>
            <person name="Watson M."/>
            <person name="Adriaenssens E.M."/>
            <person name="Foster-Nyarko E."/>
            <person name="Jarju S."/>
            <person name="Secka A."/>
            <person name="Antonio M."/>
            <person name="Oren A."/>
            <person name="Chaudhuri R.R."/>
            <person name="La Ragione R."/>
            <person name="Hildebrand F."/>
            <person name="Pallen M.J."/>
        </authorList>
    </citation>
    <scope>NUCLEOTIDE SEQUENCE</scope>
    <source>
        <strain evidence="2">ChiW19-6364</strain>
    </source>
</reference>